<evidence type="ECO:0000313" key="2">
    <source>
        <dbReference type="EMBL" id="MBD8001478.1"/>
    </source>
</evidence>
<keyword evidence="3" id="KW-1185">Reference proteome</keyword>
<reference evidence="2 3" key="1">
    <citation type="submission" date="2020-08" db="EMBL/GenBank/DDBJ databases">
        <title>A Genomic Blueprint of the Chicken Gut Microbiome.</title>
        <authorList>
            <person name="Gilroy R."/>
            <person name="Ravi A."/>
            <person name="Getino M."/>
            <person name="Pursley I."/>
            <person name="Horton D.L."/>
            <person name="Alikhan N.-F."/>
            <person name="Baker D."/>
            <person name="Gharbi K."/>
            <person name="Hall N."/>
            <person name="Watson M."/>
            <person name="Adriaenssens E.M."/>
            <person name="Foster-Nyarko E."/>
            <person name="Jarju S."/>
            <person name="Secka A."/>
            <person name="Antonio M."/>
            <person name="Oren A."/>
            <person name="Chaudhuri R."/>
            <person name="La Ragione R.M."/>
            <person name="Hildebrand F."/>
            <person name="Pallen M.J."/>
        </authorList>
    </citation>
    <scope>NUCLEOTIDE SEQUENCE [LARGE SCALE GENOMIC DNA]</scope>
    <source>
        <strain evidence="2 3">Sa1YUN3</strain>
    </source>
</reference>
<dbReference type="Proteomes" id="UP000616346">
    <property type="component" value="Unassembled WGS sequence"/>
</dbReference>
<name>A0ABR8V9N4_9BACT</name>
<keyword evidence="1" id="KW-0175">Coiled coil</keyword>
<dbReference type="RefSeq" id="WP_191709693.1">
    <property type="nucleotide sequence ID" value="NZ_JACSPQ010000001.1"/>
</dbReference>
<organism evidence="2 3">
    <name type="scientific">Phocaeicola faecium</name>
    <dbReference type="NCBI Taxonomy" id="2762213"/>
    <lineage>
        <taxon>Bacteria</taxon>
        <taxon>Pseudomonadati</taxon>
        <taxon>Bacteroidota</taxon>
        <taxon>Bacteroidia</taxon>
        <taxon>Bacteroidales</taxon>
        <taxon>Bacteroidaceae</taxon>
        <taxon>Phocaeicola</taxon>
    </lineage>
</organism>
<dbReference type="EMBL" id="JACSPQ010000001">
    <property type="protein sequence ID" value="MBD8001478.1"/>
    <property type="molecule type" value="Genomic_DNA"/>
</dbReference>
<evidence type="ECO:0008006" key="4">
    <source>
        <dbReference type="Google" id="ProtNLM"/>
    </source>
</evidence>
<accession>A0ABR8V9N4</accession>
<sequence>MNQQLPTPHKVYTIESITNLRKAKQEELRRSRQRMQSITENLFAPQQSKNKMENLLQHVNAGIAAYDGIRTGMMVLNRIRAFFGKKKKRS</sequence>
<comment type="caution">
    <text evidence="2">The sequence shown here is derived from an EMBL/GenBank/DDBJ whole genome shotgun (WGS) entry which is preliminary data.</text>
</comment>
<proteinExistence type="predicted"/>
<evidence type="ECO:0000313" key="3">
    <source>
        <dbReference type="Proteomes" id="UP000616346"/>
    </source>
</evidence>
<feature type="coiled-coil region" evidence="1">
    <location>
        <begin position="14"/>
        <end position="41"/>
    </location>
</feature>
<protein>
    <recommendedName>
        <fullName evidence="4">Mobilization protein</fullName>
    </recommendedName>
</protein>
<evidence type="ECO:0000256" key="1">
    <source>
        <dbReference type="SAM" id="Coils"/>
    </source>
</evidence>
<gene>
    <name evidence="2" type="ORF">H9626_04500</name>
</gene>